<evidence type="ECO:0000256" key="7">
    <source>
        <dbReference type="SAM" id="Coils"/>
    </source>
</evidence>
<dbReference type="OrthoDB" id="9034619at2759"/>
<keyword evidence="12" id="KW-1185">Reference proteome</keyword>
<keyword evidence="4 9" id="KW-0732">Signal</keyword>
<organism evidence="11 12">
    <name type="scientific">Anser cygnoides</name>
    <name type="common">Swan goose</name>
    <dbReference type="NCBI Taxonomy" id="8845"/>
    <lineage>
        <taxon>Eukaryota</taxon>
        <taxon>Metazoa</taxon>
        <taxon>Chordata</taxon>
        <taxon>Craniata</taxon>
        <taxon>Vertebrata</taxon>
        <taxon>Euteleostomi</taxon>
        <taxon>Archelosauria</taxon>
        <taxon>Archosauria</taxon>
        <taxon>Dinosauria</taxon>
        <taxon>Saurischia</taxon>
        <taxon>Theropoda</taxon>
        <taxon>Coelurosauria</taxon>
        <taxon>Aves</taxon>
        <taxon>Neognathae</taxon>
        <taxon>Galloanserae</taxon>
        <taxon>Anseriformes</taxon>
        <taxon>Anatidae</taxon>
        <taxon>Anserinae</taxon>
        <taxon>Anser</taxon>
    </lineage>
</organism>
<keyword evidence="6" id="KW-0472">Membrane</keyword>
<dbReference type="Pfam" id="PF20266">
    <property type="entry name" value="Mab-21_C"/>
    <property type="match status" value="1"/>
</dbReference>
<reference evidence="11" key="2">
    <citation type="submission" date="2025-09" db="UniProtKB">
        <authorList>
            <consortium name="Ensembl"/>
        </authorList>
    </citation>
    <scope>IDENTIFICATION</scope>
</reference>
<evidence type="ECO:0000313" key="11">
    <source>
        <dbReference type="Ensembl" id="ENSACDP00005000408.1"/>
    </source>
</evidence>
<dbReference type="InterPro" id="IPR026250">
    <property type="entry name" value="ITPRIP-like"/>
</dbReference>
<evidence type="ECO:0000313" key="12">
    <source>
        <dbReference type="Proteomes" id="UP000694521"/>
    </source>
</evidence>
<evidence type="ECO:0000256" key="1">
    <source>
        <dbReference type="ARBA" id="ARBA00004479"/>
    </source>
</evidence>
<feature type="chain" id="PRO_5034055174" description="Mab-21-like HhH/H2TH-like domain-containing protein" evidence="9">
    <location>
        <begin position="20"/>
        <end position="517"/>
    </location>
</feature>
<evidence type="ECO:0000256" key="5">
    <source>
        <dbReference type="ARBA" id="ARBA00022989"/>
    </source>
</evidence>
<evidence type="ECO:0000256" key="3">
    <source>
        <dbReference type="ARBA" id="ARBA00022692"/>
    </source>
</evidence>
<keyword evidence="3" id="KW-0812">Transmembrane</keyword>
<reference evidence="11" key="1">
    <citation type="submission" date="2025-08" db="UniProtKB">
        <authorList>
            <consortium name="Ensembl"/>
        </authorList>
    </citation>
    <scope>IDENTIFICATION</scope>
</reference>
<dbReference type="PRINTS" id="PR02107">
    <property type="entry name" value="INOS145TPRIP"/>
</dbReference>
<name>A0A8B9D2G4_ANSCY</name>
<feature type="compositionally biased region" description="Acidic residues" evidence="8">
    <location>
        <begin position="102"/>
        <end position="118"/>
    </location>
</feature>
<evidence type="ECO:0000256" key="2">
    <source>
        <dbReference type="ARBA" id="ARBA00005554"/>
    </source>
</evidence>
<sequence length="517" mass="60160">MVLATFFVLTFLGLIHSLAKVGYKLDDATNEYMRQRAEELQERMMQLLLEMEEGEKEQSWAHVGALLLSAWQHWRFWACVGVALLFFWNLWLLLRDIPEDESSSEESSSSEEEEEEEERVPPLPNDARDLREFVAQRIYWPLPDPTIRCPLVEEVVGDLLHVFDSVILNTFFPKLQRAIGVGSAFEGWNPHGNDAVYRLLVPMTAPRGHSFHLELGNEEDMLARNSSIRVELECTCARQQDFGDMLCFLHHSEDELKKQDPSLLDTLCTDSYLDAEKTARWFQNFVKTAWVLIPQSEVYKVNVLPSTRTCKLQLRNAARRKLTIEIIFGVQQDDSDIFLSSQMRRGTSVPSTTWPQSCAVAERKFFQHVAREALFNRIHLKCLQICARMVVGTSFHTYIIKTIVMHLLTTIPLELWHEMDFLLRLDDIIRYLRCCVEEKCLNHFFFGNEMVPDVIVLPPAFQLSGLVNLFQHLKRNPYAKAEALQKFEVVRDRLKRLLIYGHERDRRAQRERSADGR</sequence>
<comment type="similarity">
    <text evidence="2">Belongs to the ITPRIP family.</text>
</comment>
<protein>
    <recommendedName>
        <fullName evidence="10">Mab-21-like HhH/H2TH-like domain-containing protein</fullName>
    </recommendedName>
</protein>
<dbReference type="AlphaFoldDB" id="A0A8B9D2G4"/>
<dbReference type="PANTHER" id="PTHR10656:SF40">
    <property type="entry name" value="INOSITOL 1,4,5-TRISPHOSPHATE RECEPTOR-INTERACTING PROTEIN-LIKE 1"/>
    <property type="match status" value="1"/>
</dbReference>
<feature type="region of interest" description="Disordered" evidence="8">
    <location>
        <begin position="102"/>
        <end position="124"/>
    </location>
</feature>
<keyword evidence="7" id="KW-0175">Coiled coil</keyword>
<comment type="subcellular location">
    <subcellularLocation>
        <location evidence="1">Membrane</location>
        <topology evidence="1">Single-pass type I membrane protein</topology>
    </subcellularLocation>
</comment>
<evidence type="ECO:0000256" key="4">
    <source>
        <dbReference type="ARBA" id="ARBA00022729"/>
    </source>
</evidence>
<evidence type="ECO:0000256" key="8">
    <source>
        <dbReference type="SAM" id="MobiDB-lite"/>
    </source>
</evidence>
<proteinExistence type="inferred from homology"/>
<evidence type="ECO:0000256" key="9">
    <source>
        <dbReference type="SAM" id="SignalP"/>
    </source>
</evidence>
<dbReference type="Ensembl" id="ENSACDT00005000469.1">
    <property type="protein sequence ID" value="ENSACDP00005000408.1"/>
    <property type="gene ID" value="ENSACDG00005000285.1"/>
</dbReference>
<feature type="domain" description="Mab-21-like HhH/H2TH-like" evidence="10">
    <location>
        <begin position="394"/>
        <end position="446"/>
    </location>
</feature>
<dbReference type="InterPro" id="IPR024810">
    <property type="entry name" value="MAB21L/cGLR"/>
</dbReference>
<dbReference type="PANTHER" id="PTHR10656">
    <property type="entry name" value="CELL FATE DETERMINING PROTEIN MAB21-RELATED"/>
    <property type="match status" value="1"/>
</dbReference>
<dbReference type="Gene3D" id="1.10.1410.40">
    <property type="match status" value="1"/>
</dbReference>
<dbReference type="SMART" id="SM01265">
    <property type="entry name" value="Mab-21"/>
    <property type="match status" value="1"/>
</dbReference>
<accession>A0A8B9D2G4</accession>
<evidence type="ECO:0000256" key="6">
    <source>
        <dbReference type="ARBA" id="ARBA00023136"/>
    </source>
</evidence>
<feature type="signal peptide" evidence="9">
    <location>
        <begin position="1"/>
        <end position="19"/>
    </location>
</feature>
<keyword evidence="5" id="KW-1133">Transmembrane helix</keyword>
<evidence type="ECO:0000259" key="10">
    <source>
        <dbReference type="Pfam" id="PF20266"/>
    </source>
</evidence>
<dbReference type="InterPro" id="IPR046906">
    <property type="entry name" value="Mab-21_HhH/H2TH-like"/>
</dbReference>
<feature type="coiled-coil region" evidence="7">
    <location>
        <begin position="30"/>
        <end position="57"/>
    </location>
</feature>
<dbReference type="Proteomes" id="UP000694521">
    <property type="component" value="Unplaced"/>
</dbReference>
<dbReference type="GO" id="GO:0016020">
    <property type="term" value="C:membrane"/>
    <property type="evidence" value="ECO:0007669"/>
    <property type="project" value="UniProtKB-SubCell"/>
</dbReference>